<dbReference type="PROSITE" id="PS51186">
    <property type="entry name" value="GNAT"/>
    <property type="match status" value="1"/>
</dbReference>
<accession>A0ABW4PEV4</accession>
<sequence length="176" mass="18267">MTSSDASDASGTPNTLATARLALRELPPAAIRSVLAGRPGTGDRWAEGYPSGETLGALLRVSRMLLADAYRPGFGLYQIALRGDGIVGDVVFHTAPDDSGSVEIGYAVVESHRGRGIATEAVRALAAWALEQPGVTAVRAETEPGNPASRRVLHKAGFRDAGAGGGMLHHVLTRVS</sequence>
<keyword evidence="3" id="KW-1185">Reference proteome</keyword>
<proteinExistence type="predicted"/>
<dbReference type="EC" id="2.3.-.-" evidence="2"/>
<dbReference type="SUPFAM" id="SSF55729">
    <property type="entry name" value="Acyl-CoA N-acyltransferases (Nat)"/>
    <property type="match status" value="1"/>
</dbReference>
<dbReference type="PANTHER" id="PTHR43441:SF6">
    <property type="entry name" value="N-ACETYLTRANSFERASE DOMAIN-CONTAINING PROTEIN"/>
    <property type="match status" value="1"/>
</dbReference>
<dbReference type="InterPro" id="IPR000182">
    <property type="entry name" value="GNAT_dom"/>
</dbReference>
<dbReference type="Gene3D" id="3.40.630.30">
    <property type="match status" value="1"/>
</dbReference>
<dbReference type="GO" id="GO:0016746">
    <property type="term" value="F:acyltransferase activity"/>
    <property type="evidence" value="ECO:0007669"/>
    <property type="project" value="UniProtKB-KW"/>
</dbReference>
<feature type="domain" description="N-acetyltransferase" evidence="1">
    <location>
        <begin position="21"/>
        <end position="176"/>
    </location>
</feature>
<keyword evidence="2" id="KW-0012">Acyltransferase</keyword>
<gene>
    <name evidence="2" type="ORF">ACFSJS_06160</name>
</gene>
<dbReference type="RefSeq" id="WP_380897562.1">
    <property type="nucleotide sequence ID" value="NZ_JBHUFU010000002.1"/>
</dbReference>
<evidence type="ECO:0000313" key="2">
    <source>
        <dbReference type="EMBL" id="MFD1829244.1"/>
    </source>
</evidence>
<dbReference type="CDD" id="cd04301">
    <property type="entry name" value="NAT_SF"/>
    <property type="match status" value="1"/>
</dbReference>
<evidence type="ECO:0000313" key="3">
    <source>
        <dbReference type="Proteomes" id="UP001597365"/>
    </source>
</evidence>
<organism evidence="2 3">
    <name type="scientific">Streptomyces desertarenae</name>
    <dbReference type="NCBI Taxonomy" id="2666184"/>
    <lineage>
        <taxon>Bacteria</taxon>
        <taxon>Bacillati</taxon>
        <taxon>Actinomycetota</taxon>
        <taxon>Actinomycetes</taxon>
        <taxon>Kitasatosporales</taxon>
        <taxon>Streptomycetaceae</taxon>
        <taxon>Streptomyces</taxon>
    </lineage>
</organism>
<protein>
    <submittedName>
        <fullName evidence="2">GNAT family N-acetyltransferase</fullName>
        <ecNumber evidence="2">2.3.-.-</ecNumber>
    </submittedName>
</protein>
<keyword evidence="2" id="KW-0808">Transferase</keyword>
<dbReference type="EMBL" id="JBHUFU010000002">
    <property type="protein sequence ID" value="MFD1829244.1"/>
    <property type="molecule type" value="Genomic_DNA"/>
</dbReference>
<comment type="caution">
    <text evidence="2">The sequence shown here is derived from an EMBL/GenBank/DDBJ whole genome shotgun (WGS) entry which is preliminary data.</text>
</comment>
<dbReference type="PANTHER" id="PTHR43441">
    <property type="entry name" value="RIBOSOMAL-PROTEIN-SERINE ACETYLTRANSFERASE"/>
    <property type="match status" value="1"/>
</dbReference>
<dbReference type="InterPro" id="IPR051908">
    <property type="entry name" value="Ribosomal_N-acetyltransferase"/>
</dbReference>
<name>A0ABW4PEV4_9ACTN</name>
<evidence type="ECO:0000259" key="1">
    <source>
        <dbReference type="PROSITE" id="PS51186"/>
    </source>
</evidence>
<dbReference type="InterPro" id="IPR016181">
    <property type="entry name" value="Acyl_CoA_acyltransferase"/>
</dbReference>
<dbReference type="Proteomes" id="UP001597365">
    <property type="component" value="Unassembled WGS sequence"/>
</dbReference>
<reference evidence="3" key="1">
    <citation type="journal article" date="2019" name="Int. J. Syst. Evol. Microbiol.">
        <title>The Global Catalogue of Microorganisms (GCM) 10K type strain sequencing project: providing services to taxonomists for standard genome sequencing and annotation.</title>
        <authorList>
            <consortium name="The Broad Institute Genomics Platform"/>
            <consortium name="The Broad Institute Genome Sequencing Center for Infectious Disease"/>
            <person name="Wu L."/>
            <person name="Ma J."/>
        </authorList>
    </citation>
    <scope>NUCLEOTIDE SEQUENCE [LARGE SCALE GENOMIC DNA]</scope>
    <source>
        <strain evidence="3">CGMCC 4.7455</strain>
    </source>
</reference>
<dbReference type="Pfam" id="PF13302">
    <property type="entry name" value="Acetyltransf_3"/>
    <property type="match status" value="1"/>
</dbReference>